<gene>
    <name evidence="2" type="ORF">HPB48_017682</name>
</gene>
<proteinExistence type="predicted"/>
<evidence type="ECO:0008006" key="4">
    <source>
        <dbReference type="Google" id="ProtNLM"/>
    </source>
</evidence>
<dbReference type="VEuPathDB" id="VectorBase:HLOH_062005"/>
<evidence type="ECO:0000313" key="2">
    <source>
        <dbReference type="EMBL" id="KAH9359971.1"/>
    </source>
</evidence>
<dbReference type="AlphaFoldDB" id="A0A9J6FB43"/>
<accession>A0A9J6FB43</accession>
<sequence>MSVCARVACRLLNILLLLCGYVEANPVPMSKAEAEEFDCALTAIRKLETGLISVLAGVKTLKDTQETIKNDIKSISERVSNLESNTSPLGTSTTQQNRTTLDIADQLQKITSRVMTPKTGYDALTSCFTDL</sequence>
<dbReference type="EMBL" id="JABSTR010000001">
    <property type="protein sequence ID" value="KAH9359971.1"/>
    <property type="molecule type" value="Genomic_DNA"/>
</dbReference>
<organism evidence="2 3">
    <name type="scientific">Haemaphysalis longicornis</name>
    <name type="common">Bush tick</name>
    <dbReference type="NCBI Taxonomy" id="44386"/>
    <lineage>
        <taxon>Eukaryota</taxon>
        <taxon>Metazoa</taxon>
        <taxon>Ecdysozoa</taxon>
        <taxon>Arthropoda</taxon>
        <taxon>Chelicerata</taxon>
        <taxon>Arachnida</taxon>
        <taxon>Acari</taxon>
        <taxon>Parasitiformes</taxon>
        <taxon>Ixodida</taxon>
        <taxon>Ixodoidea</taxon>
        <taxon>Ixodidae</taxon>
        <taxon>Haemaphysalinae</taxon>
        <taxon>Haemaphysalis</taxon>
    </lineage>
</organism>
<feature type="chain" id="PRO_5039946293" description="Secreted protein" evidence="1">
    <location>
        <begin position="25"/>
        <end position="131"/>
    </location>
</feature>
<evidence type="ECO:0000313" key="3">
    <source>
        <dbReference type="Proteomes" id="UP000821853"/>
    </source>
</evidence>
<keyword evidence="3" id="KW-1185">Reference proteome</keyword>
<comment type="caution">
    <text evidence="2">The sequence shown here is derived from an EMBL/GenBank/DDBJ whole genome shotgun (WGS) entry which is preliminary data.</text>
</comment>
<keyword evidence="1" id="KW-0732">Signal</keyword>
<reference evidence="2 3" key="1">
    <citation type="journal article" date="2020" name="Cell">
        <title>Large-Scale Comparative Analyses of Tick Genomes Elucidate Their Genetic Diversity and Vector Capacities.</title>
        <authorList>
            <consortium name="Tick Genome and Microbiome Consortium (TIGMIC)"/>
            <person name="Jia N."/>
            <person name="Wang J."/>
            <person name="Shi W."/>
            <person name="Du L."/>
            <person name="Sun Y."/>
            <person name="Zhan W."/>
            <person name="Jiang J.F."/>
            <person name="Wang Q."/>
            <person name="Zhang B."/>
            <person name="Ji P."/>
            <person name="Bell-Sakyi L."/>
            <person name="Cui X.M."/>
            <person name="Yuan T.T."/>
            <person name="Jiang B.G."/>
            <person name="Yang W.F."/>
            <person name="Lam T.T."/>
            <person name="Chang Q.C."/>
            <person name="Ding S.J."/>
            <person name="Wang X.J."/>
            <person name="Zhu J.G."/>
            <person name="Ruan X.D."/>
            <person name="Zhao L."/>
            <person name="Wei J.T."/>
            <person name="Ye R.Z."/>
            <person name="Que T.C."/>
            <person name="Du C.H."/>
            <person name="Zhou Y.H."/>
            <person name="Cheng J.X."/>
            <person name="Dai P.F."/>
            <person name="Guo W.B."/>
            <person name="Han X.H."/>
            <person name="Huang E.J."/>
            <person name="Li L.F."/>
            <person name="Wei W."/>
            <person name="Gao Y.C."/>
            <person name="Liu J.Z."/>
            <person name="Shao H.Z."/>
            <person name="Wang X."/>
            <person name="Wang C.C."/>
            <person name="Yang T.C."/>
            <person name="Huo Q.B."/>
            <person name="Li W."/>
            <person name="Chen H.Y."/>
            <person name="Chen S.E."/>
            <person name="Zhou L.G."/>
            <person name="Ni X.B."/>
            <person name="Tian J.H."/>
            <person name="Sheng Y."/>
            <person name="Liu T."/>
            <person name="Pan Y.S."/>
            <person name="Xia L.Y."/>
            <person name="Li J."/>
            <person name="Zhao F."/>
            <person name="Cao W.C."/>
        </authorList>
    </citation>
    <scope>NUCLEOTIDE SEQUENCE [LARGE SCALE GENOMIC DNA]</scope>
    <source>
        <strain evidence="2">HaeL-2018</strain>
    </source>
</reference>
<evidence type="ECO:0000256" key="1">
    <source>
        <dbReference type="SAM" id="SignalP"/>
    </source>
</evidence>
<dbReference type="Proteomes" id="UP000821853">
    <property type="component" value="Chromosome 1"/>
</dbReference>
<protein>
    <recommendedName>
        <fullName evidence="4">Secreted protein</fullName>
    </recommendedName>
</protein>
<feature type="signal peptide" evidence="1">
    <location>
        <begin position="1"/>
        <end position="24"/>
    </location>
</feature>
<name>A0A9J6FB43_HAELO</name>